<gene>
    <name evidence="14" type="primary">lig</name>
    <name evidence="17" type="ORF">ENO04_03150</name>
</gene>
<keyword evidence="8 14" id="KW-0227">DNA damage</keyword>
<dbReference type="EMBL" id="DSDY01000100">
    <property type="protein sequence ID" value="HDS10604.1"/>
    <property type="molecule type" value="Genomic_DNA"/>
</dbReference>
<dbReference type="InterPro" id="IPR022865">
    <property type="entry name" value="DNA_ligae_ATP-dep_bac/arc"/>
</dbReference>
<dbReference type="SUPFAM" id="SSF117018">
    <property type="entry name" value="ATP-dependent DNA ligase DNA-binding domain"/>
    <property type="match status" value="1"/>
</dbReference>
<evidence type="ECO:0000256" key="15">
    <source>
        <dbReference type="RuleBase" id="RU004196"/>
    </source>
</evidence>
<evidence type="ECO:0000256" key="11">
    <source>
        <dbReference type="ARBA" id="ARBA00023172"/>
    </source>
</evidence>
<evidence type="ECO:0000256" key="5">
    <source>
        <dbReference type="ARBA" id="ARBA00022705"/>
    </source>
</evidence>
<evidence type="ECO:0000256" key="9">
    <source>
        <dbReference type="ARBA" id="ARBA00022840"/>
    </source>
</evidence>
<accession>A0A7C1I1M8</accession>
<evidence type="ECO:0000256" key="8">
    <source>
        <dbReference type="ARBA" id="ARBA00022763"/>
    </source>
</evidence>
<evidence type="ECO:0000256" key="6">
    <source>
        <dbReference type="ARBA" id="ARBA00022723"/>
    </source>
</evidence>
<keyword evidence="3 14" id="KW-0436">Ligase</keyword>
<dbReference type="GO" id="GO:0005524">
    <property type="term" value="F:ATP binding"/>
    <property type="evidence" value="ECO:0007669"/>
    <property type="project" value="UniProtKB-UniRule"/>
</dbReference>
<dbReference type="InterPro" id="IPR050191">
    <property type="entry name" value="ATP-dep_DNA_ligase"/>
</dbReference>
<evidence type="ECO:0000313" key="17">
    <source>
        <dbReference type="EMBL" id="HDS10604.1"/>
    </source>
</evidence>
<dbReference type="GO" id="GO:0003910">
    <property type="term" value="F:DNA ligase (ATP) activity"/>
    <property type="evidence" value="ECO:0007669"/>
    <property type="project" value="UniProtKB-UniRule"/>
</dbReference>
<dbReference type="PROSITE" id="PS50160">
    <property type="entry name" value="DNA_LIGASE_A3"/>
    <property type="match status" value="1"/>
</dbReference>
<keyword evidence="9 14" id="KW-0067">ATP-binding</keyword>
<dbReference type="Pfam" id="PF01068">
    <property type="entry name" value="DNA_ligase_A_M"/>
    <property type="match status" value="1"/>
</dbReference>
<dbReference type="Gene3D" id="3.30.470.30">
    <property type="entry name" value="DNA ligase/mRNA capping enzyme"/>
    <property type="match status" value="1"/>
</dbReference>
<evidence type="ECO:0000256" key="1">
    <source>
        <dbReference type="ARBA" id="ARBA00007572"/>
    </source>
</evidence>
<dbReference type="CDD" id="cd07901">
    <property type="entry name" value="Adenylation_DNA_ligase_Arch_LigB"/>
    <property type="match status" value="1"/>
</dbReference>
<dbReference type="InterPro" id="IPR016059">
    <property type="entry name" value="DNA_ligase_ATP-dep_CS"/>
</dbReference>
<dbReference type="HAMAP" id="MF_00407">
    <property type="entry name" value="DNA_ligase"/>
    <property type="match status" value="1"/>
</dbReference>
<comment type="catalytic activity">
    <reaction evidence="14">
        <text>ATP + (deoxyribonucleotide)n-3'-hydroxyl + 5'-phospho-(deoxyribonucleotide)m = (deoxyribonucleotide)n+m + AMP + diphosphate.</text>
        <dbReference type="EC" id="6.5.1.1"/>
    </reaction>
</comment>
<dbReference type="Pfam" id="PF04675">
    <property type="entry name" value="DNA_ligase_A_N"/>
    <property type="match status" value="1"/>
</dbReference>
<dbReference type="GO" id="GO:0046872">
    <property type="term" value="F:metal ion binding"/>
    <property type="evidence" value="ECO:0007669"/>
    <property type="project" value="UniProtKB-KW"/>
</dbReference>
<dbReference type="FunFam" id="1.10.3260.10:FF:000007">
    <property type="entry name" value="DNA ligase"/>
    <property type="match status" value="1"/>
</dbReference>
<evidence type="ECO:0000256" key="10">
    <source>
        <dbReference type="ARBA" id="ARBA00022842"/>
    </source>
</evidence>
<dbReference type="Pfam" id="PF04679">
    <property type="entry name" value="DNA_ligase_A_C"/>
    <property type="match status" value="1"/>
</dbReference>
<keyword evidence="4 14" id="KW-0132">Cell division</keyword>
<comment type="caution">
    <text evidence="17">The sequence shown here is derived from an EMBL/GenBank/DDBJ whole genome shotgun (WGS) entry which is preliminary data.</text>
</comment>
<dbReference type="FunFam" id="3.30.470.30:FF:000012">
    <property type="entry name" value="Probable DNA ligase"/>
    <property type="match status" value="1"/>
</dbReference>
<evidence type="ECO:0000256" key="2">
    <source>
        <dbReference type="ARBA" id="ARBA00013308"/>
    </source>
</evidence>
<name>A0A7C1I1M8_9CREN</name>
<evidence type="ECO:0000256" key="3">
    <source>
        <dbReference type="ARBA" id="ARBA00022598"/>
    </source>
</evidence>
<evidence type="ECO:0000256" key="7">
    <source>
        <dbReference type="ARBA" id="ARBA00022741"/>
    </source>
</evidence>
<keyword evidence="11 14" id="KW-0233">DNA recombination</keyword>
<dbReference type="AlphaFoldDB" id="A0A7C1I1M8"/>
<feature type="binding site" evidence="14">
    <location>
        <position position="430"/>
    </location>
    <ligand>
        <name>ATP</name>
        <dbReference type="ChEBI" id="CHEBI:30616"/>
    </ligand>
</feature>
<evidence type="ECO:0000256" key="4">
    <source>
        <dbReference type="ARBA" id="ARBA00022618"/>
    </source>
</evidence>
<dbReference type="PANTHER" id="PTHR45674">
    <property type="entry name" value="DNA LIGASE 1/3 FAMILY MEMBER"/>
    <property type="match status" value="1"/>
</dbReference>
<feature type="binding site" evidence="14">
    <location>
        <position position="313"/>
    </location>
    <ligand>
        <name>ATP</name>
        <dbReference type="ChEBI" id="CHEBI:30616"/>
    </ligand>
</feature>
<feature type="active site" description="N6-AMP-lysine intermediate" evidence="14">
    <location>
        <position position="263"/>
    </location>
</feature>
<keyword evidence="13 14" id="KW-0131">Cell cycle</keyword>
<feature type="binding site" evidence="14">
    <location>
        <position position="268"/>
    </location>
    <ligand>
        <name>ATP</name>
        <dbReference type="ChEBI" id="CHEBI:30616"/>
    </ligand>
</feature>
<dbReference type="FunFam" id="2.40.50.140:FF:000062">
    <property type="entry name" value="DNA ligase"/>
    <property type="match status" value="1"/>
</dbReference>
<protein>
    <recommendedName>
        <fullName evidence="2 14">DNA ligase</fullName>
        <ecNumber evidence="14">6.5.1.1</ecNumber>
    </recommendedName>
    <alternativeName>
        <fullName evidence="14">Polydeoxyribonucleotide synthase [ATP]</fullName>
    </alternativeName>
</protein>
<dbReference type="InterPro" id="IPR000977">
    <property type="entry name" value="DNA_ligase_ATP-dep"/>
</dbReference>
<evidence type="ECO:0000259" key="16">
    <source>
        <dbReference type="PROSITE" id="PS50160"/>
    </source>
</evidence>
<feature type="binding site" evidence="14">
    <location>
        <position position="283"/>
    </location>
    <ligand>
        <name>ATP</name>
        <dbReference type="ChEBI" id="CHEBI:30616"/>
    </ligand>
</feature>
<dbReference type="Gene3D" id="2.40.50.140">
    <property type="entry name" value="Nucleic acid-binding proteins"/>
    <property type="match status" value="1"/>
</dbReference>
<evidence type="ECO:0000256" key="14">
    <source>
        <dbReference type="HAMAP-Rule" id="MF_00407"/>
    </source>
</evidence>
<keyword evidence="10 14" id="KW-0460">Magnesium</keyword>
<dbReference type="InterPro" id="IPR012340">
    <property type="entry name" value="NA-bd_OB-fold"/>
</dbReference>
<keyword evidence="12 14" id="KW-0234">DNA repair</keyword>
<dbReference type="CDD" id="cd07969">
    <property type="entry name" value="OBF_DNA_ligase_I"/>
    <property type="match status" value="1"/>
</dbReference>
<dbReference type="SUPFAM" id="SSF56091">
    <property type="entry name" value="DNA ligase/mRNA capping enzyme, catalytic domain"/>
    <property type="match status" value="1"/>
</dbReference>
<sequence length="603" mass="67681">MFLRFKLIAETLDVLEKISSRIQITNILVELFKKTPKEYVDKVVYFLQGQLWPPWKGMPELGLGEKLLIKAISVAMGVPEGKVEELLQKEGDLGKVAEILRKNKPQAQGLAAFIAKQGEEGLTVDKVYNVLARIATATGEGSRDLKIRLLSGLLKEADPIEARYIIRFVQGAHRVGVGDMTILDALAIAYAGSGVHRPVIERAYNLRADLGLVAKILVEKGIEELQKIKPEIGVPVKPMLAERHNDPKEMLDKVGGQCIVEYKYDGERAQIHKDGDRIIIFSRHLEDITSMYPEVVEAARSGLKVQKAIVEGEIVAIDPETEEMLPFQVLMTRKRKYDIQKAMKEVPVKVFLFDVLLAGDEDLTVKPLPERRKILESIVSENDVIKLAQHTYASTPEELEKFFLKAVSEGAEGVMVKAIHSKSVYQAGNRGWLWIKYKRDYKSEMIDTVDLVVVGAFYGKGRRGGKLSTLLMAAYDPETDTYKTVCKVGTGFTDEEIEKMKETLGPHIIPYKHPRVVSELEPDVWVSPALVAEILGAEITLSPLHVCARGVLRSDAGISIRFPRFIRWRTDKRPEDATTCEELVEMYKMQLKKIVEEAPEKAP</sequence>
<dbReference type="NCBIfam" id="TIGR00574">
    <property type="entry name" value="dnl1"/>
    <property type="match status" value="1"/>
</dbReference>
<dbReference type="GO" id="GO:0051301">
    <property type="term" value="P:cell division"/>
    <property type="evidence" value="ECO:0007669"/>
    <property type="project" value="UniProtKB-KW"/>
</dbReference>
<dbReference type="Gene3D" id="1.10.3260.10">
    <property type="entry name" value="DNA ligase, ATP-dependent, N-terminal domain"/>
    <property type="match status" value="1"/>
</dbReference>
<dbReference type="InterPro" id="IPR012310">
    <property type="entry name" value="DNA_ligase_ATP-dep_cent"/>
</dbReference>
<keyword evidence="5 14" id="KW-0235">DNA replication</keyword>
<dbReference type="PROSITE" id="PS00697">
    <property type="entry name" value="DNA_LIGASE_A1"/>
    <property type="match status" value="1"/>
</dbReference>
<keyword evidence="7 14" id="KW-0547">Nucleotide-binding</keyword>
<comment type="function">
    <text evidence="14">DNA ligase that seals nicks in double-stranded DNA during DNA replication, DNA recombination and DNA repair.</text>
</comment>
<evidence type="ECO:0000256" key="13">
    <source>
        <dbReference type="ARBA" id="ARBA00023306"/>
    </source>
</evidence>
<dbReference type="SUPFAM" id="SSF50249">
    <property type="entry name" value="Nucleic acid-binding proteins"/>
    <property type="match status" value="1"/>
</dbReference>
<evidence type="ECO:0000256" key="12">
    <source>
        <dbReference type="ARBA" id="ARBA00023204"/>
    </source>
</evidence>
<dbReference type="GO" id="GO:0006281">
    <property type="term" value="P:DNA repair"/>
    <property type="evidence" value="ECO:0007669"/>
    <property type="project" value="UniProtKB-UniRule"/>
</dbReference>
<feature type="binding site" evidence="14">
    <location>
        <position position="436"/>
    </location>
    <ligand>
        <name>ATP</name>
        <dbReference type="ChEBI" id="CHEBI:30616"/>
    </ligand>
</feature>
<dbReference type="InterPro" id="IPR012308">
    <property type="entry name" value="DNA_ligase_ATP-dep_N"/>
</dbReference>
<dbReference type="GO" id="GO:0003677">
    <property type="term" value="F:DNA binding"/>
    <property type="evidence" value="ECO:0007669"/>
    <property type="project" value="InterPro"/>
</dbReference>
<reference evidence="17" key="1">
    <citation type="journal article" date="2020" name="mSystems">
        <title>Genome- and Community-Level Interaction Insights into Carbon Utilization and Element Cycling Functions of Hydrothermarchaeota in Hydrothermal Sediment.</title>
        <authorList>
            <person name="Zhou Z."/>
            <person name="Liu Y."/>
            <person name="Xu W."/>
            <person name="Pan J."/>
            <person name="Luo Z.H."/>
            <person name="Li M."/>
        </authorList>
    </citation>
    <scope>NUCLEOTIDE SEQUENCE [LARGE SCALE GENOMIC DNA]</scope>
    <source>
        <strain evidence="17">SpSt-123</strain>
    </source>
</reference>
<dbReference type="GO" id="GO:0006273">
    <property type="term" value="P:lagging strand elongation"/>
    <property type="evidence" value="ECO:0007669"/>
    <property type="project" value="TreeGrafter"/>
</dbReference>
<feature type="binding site" evidence="14">
    <location>
        <position position="353"/>
    </location>
    <ligand>
        <name>ATP</name>
        <dbReference type="ChEBI" id="CHEBI:30616"/>
    </ligand>
</feature>
<dbReference type="GO" id="GO:0006310">
    <property type="term" value="P:DNA recombination"/>
    <property type="evidence" value="ECO:0007669"/>
    <property type="project" value="UniProtKB-UniRule"/>
</dbReference>
<dbReference type="InterPro" id="IPR036599">
    <property type="entry name" value="DNA_ligase_N_sf"/>
</dbReference>
<feature type="binding site" evidence="14">
    <location>
        <position position="261"/>
    </location>
    <ligand>
        <name>ATP</name>
        <dbReference type="ChEBI" id="CHEBI:30616"/>
    </ligand>
</feature>
<dbReference type="InterPro" id="IPR012309">
    <property type="entry name" value="DNA_ligase_ATP-dep_C"/>
</dbReference>
<comment type="cofactor">
    <cofactor evidence="14">
        <name>Mg(2+)</name>
        <dbReference type="ChEBI" id="CHEBI:18420"/>
    </cofactor>
</comment>
<organism evidence="17">
    <name type="scientific">Fervidicoccus fontis</name>
    <dbReference type="NCBI Taxonomy" id="683846"/>
    <lineage>
        <taxon>Archaea</taxon>
        <taxon>Thermoproteota</taxon>
        <taxon>Thermoprotei</taxon>
        <taxon>Fervidicoccales</taxon>
        <taxon>Fervidicoccaceae</taxon>
        <taxon>Fervidicoccus</taxon>
    </lineage>
</organism>
<dbReference type="EC" id="6.5.1.1" evidence="14"/>
<dbReference type="GO" id="GO:0071897">
    <property type="term" value="P:DNA biosynthetic process"/>
    <property type="evidence" value="ECO:0007669"/>
    <property type="project" value="InterPro"/>
</dbReference>
<comment type="similarity">
    <text evidence="1 14 15">Belongs to the ATP-dependent DNA ligase family.</text>
</comment>
<feature type="domain" description="ATP-dependent DNA ligase family profile" evidence="16">
    <location>
        <begin position="341"/>
        <end position="476"/>
    </location>
</feature>
<keyword evidence="6 14" id="KW-0479">Metal-binding</keyword>
<dbReference type="PROSITE" id="PS00333">
    <property type="entry name" value="DNA_LIGASE_A2"/>
    <property type="match status" value="1"/>
</dbReference>
<dbReference type="PANTHER" id="PTHR45674:SF4">
    <property type="entry name" value="DNA LIGASE 1"/>
    <property type="match status" value="1"/>
</dbReference>
<proteinExistence type="inferred from homology"/>